<feature type="region of interest" description="Disordered" evidence="1">
    <location>
        <begin position="69"/>
        <end position="90"/>
    </location>
</feature>
<gene>
    <name evidence="2" type="ORF">HHK36_011568</name>
</gene>
<evidence type="ECO:0000256" key="1">
    <source>
        <dbReference type="SAM" id="MobiDB-lite"/>
    </source>
</evidence>
<name>A0A834Z8J2_TETSI</name>
<evidence type="ECO:0000313" key="3">
    <source>
        <dbReference type="Proteomes" id="UP000655225"/>
    </source>
</evidence>
<reference evidence="2 3" key="1">
    <citation type="submission" date="2020-04" db="EMBL/GenBank/DDBJ databases">
        <title>Plant Genome Project.</title>
        <authorList>
            <person name="Zhang R.-G."/>
        </authorList>
    </citation>
    <scope>NUCLEOTIDE SEQUENCE [LARGE SCALE GENOMIC DNA]</scope>
    <source>
        <strain evidence="2">YNK0</strain>
        <tissue evidence="2">Leaf</tissue>
    </source>
</reference>
<dbReference type="PANTHER" id="PTHR33474">
    <property type="entry name" value="TRANSMEMBRANE PROTEIN"/>
    <property type="match status" value="1"/>
</dbReference>
<proteinExistence type="predicted"/>
<dbReference type="Proteomes" id="UP000655225">
    <property type="component" value="Unassembled WGS sequence"/>
</dbReference>
<dbReference type="OMA" id="PVTRCSM"/>
<comment type="caution">
    <text evidence="2">The sequence shown here is derived from an EMBL/GenBank/DDBJ whole genome shotgun (WGS) entry which is preliminary data.</text>
</comment>
<dbReference type="OrthoDB" id="693939at2759"/>
<sequence length="90" mass="10051">MINMEEKPLIRMLILFLGFSYVLSSGAVPLSSIIFRGSFMDFVHGTMELRYDREVIEVEEGFVEGRMDIESNDYPGTGANPGHDPIPPGI</sequence>
<protein>
    <submittedName>
        <fullName evidence="2">Uncharacterized protein</fullName>
    </submittedName>
</protein>
<accession>A0A834Z8J2</accession>
<evidence type="ECO:0000313" key="2">
    <source>
        <dbReference type="EMBL" id="KAF8403464.1"/>
    </source>
</evidence>
<organism evidence="2 3">
    <name type="scientific">Tetracentron sinense</name>
    <name type="common">Spur-leaf</name>
    <dbReference type="NCBI Taxonomy" id="13715"/>
    <lineage>
        <taxon>Eukaryota</taxon>
        <taxon>Viridiplantae</taxon>
        <taxon>Streptophyta</taxon>
        <taxon>Embryophyta</taxon>
        <taxon>Tracheophyta</taxon>
        <taxon>Spermatophyta</taxon>
        <taxon>Magnoliopsida</taxon>
        <taxon>Trochodendrales</taxon>
        <taxon>Trochodendraceae</taxon>
        <taxon>Tetracentron</taxon>
    </lineage>
</organism>
<keyword evidence="3" id="KW-1185">Reference proteome</keyword>
<dbReference type="AlphaFoldDB" id="A0A834Z8J2"/>
<dbReference type="PANTHER" id="PTHR33474:SF28">
    <property type="entry name" value="OS01G0815400 PROTEIN"/>
    <property type="match status" value="1"/>
</dbReference>
<dbReference type="EMBL" id="JABCRI010000007">
    <property type="protein sequence ID" value="KAF8403464.1"/>
    <property type="molecule type" value="Genomic_DNA"/>
</dbReference>